<dbReference type="RefSeq" id="WP_087110827.1">
    <property type="nucleotide sequence ID" value="NZ_CBCSCN010000006.1"/>
</dbReference>
<organism evidence="3 4">
    <name type="scientific">Parendozoicomonas haliclonae</name>
    <dbReference type="NCBI Taxonomy" id="1960125"/>
    <lineage>
        <taxon>Bacteria</taxon>
        <taxon>Pseudomonadati</taxon>
        <taxon>Pseudomonadota</taxon>
        <taxon>Gammaproteobacteria</taxon>
        <taxon>Oceanospirillales</taxon>
        <taxon>Endozoicomonadaceae</taxon>
        <taxon>Parendozoicomonas</taxon>
    </lineage>
</organism>
<dbReference type="AlphaFoldDB" id="A0A1X7AL30"/>
<feature type="compositionally biased region" description="Polar residues" evidence="1">
    <location>
        <begin position="45"/>
        <end position="65"/>
    </location>
</feature>
<keyword evidence="2" id="KW-1133">Transmembrane helix</keyword>
<sequence>MISLIKKGYATALSVLVCTLVYGVVSCYPLVVMAGGTPELKRATQRGSSSAPPAQGIQQGGSSRRVSLDARVQAGGLNRLEQKIDEDLASFIDGMPYDRQQVFIDMLQSPKNALLLMMAAKNPVFAETLQAYMEIPDELQESYQKFRNETSAAFQQIPKAYKSSFNSHDVSDLPLSAGLVESVQKGISQNNIYWVYFFLSLLGWGGAGLAAAFQPALLPAIGGSDAIATVYETNMRPVCRLVGESFQIEGPLRSLRLSSNRLLQSTCVSGAIAAIPGVTENIFMPLVMTGVLTGLKAYLAYQEHHGRRQLEDSSLENLGDLVERVEAQLQGDLETTKTLIKSQETAHLLDTIAQRPSLLLPVGAAFSRMKPDEFNKVSQAVMAVSASVGDPDLPDSAWGNYVERVLDIKPHIKGVNPRTSGILNALYNVFKDRKTASIYGPLITGFALVFMLHTGIPLAFGVVAPYMQVIGNSTATIIPTSNLTQVCAGLNFTVPGPVGAEIVGEVVDVAGSTLGGVLTALTANTVTLFIRAMYSPCQWILSSPSLKRAASGCFGWLRYLCCRGKRPNREQDDSDELTDILIQEKATLLNPQQQGTPPGTPAPASFGSSSDDESAV</sequence>
<evidence type="ECO:0000313" key="4">
    <source>
        <dbReference type="Proteomes" id="UP000196573"/>
    </source>
</evidence>
<proteinExistence type="predicted"/>
<keyword evidence="4" id="KW-1185">Reference proteome</keyword>
<dbReference type="PROSITE" id="PS51257">
    <property type="entry name" value="PROKAR_LIPOPROTEIN"/>
    <property type="match status" value="1"/>
</dbReference>
<dbReference type="EMBL" id="FWPT01000006">
    <property type="protein sequence ID" value="SMA48458.1"/>
    <property type="molecule type" value="Genomic_DNA"/>
</dbReference>
<keyword evidence="2" id="KW-0472">Membrane</keyword>
<evidence type="ECO:0000256" key="1">
    <source>
        <dbReference type="SAM" id="MobiDB-lite"/>
    </source>
</evidence>
<evidence type="ECO:0000256" key="2">
    <source>
        <dbReference type="SAM" id="Phobius"/>
    </source>
</evidence>
<feature type="transmembrane region" description="Helical" evidence="2">
    <location>
        <begin position="12"/>
        <end position="36"/>
    </location>
</feature>
<reference evidence="3 4" key="1">
    <citation type="submission" date="2017-03" db="EMBL/GenBank/DDBJ databases">
        <authorList>
            <person name="Afonso C.L."/>
            <person name="Miller P.J."/>
            <person name="Scott M.A."/>
            <person name="Spackman E."/>
            <person name="Goraichik I."/>
            <person name="Dimitrov K.M."/>
            <person name="Suarez D.L."/>
            <person name="Swayne D.E."/>
        </authorList>
    </citation>
    <scope>NUCLEOTIDE SEQUENCE [LARGE SCALE GENOMIC DNA]</scope>
    <source>
        <strain evidence="3">SB41UT1</strain>
    </source>
</reference>
<evidence type="ECO:0000313" key="3">
    <source>
        <dbReference type="EMBL" id="SMA48458.1"/>
    </source>
</evidence>
<gene>
    <name evidence="3" type="ORF">EHSB41UT_02747</name>
</gene>
<feature type="transmembrane region" description="Helical" evidence="2">
    <location>
        <begin position="282"/>
        <end position="301"/>
    </location>
</feature>
<feature type="region of interest" description="Disordered" evidence="1">
    <location>
        <begin position="588"/>
        <end position="616"/>
    </location>
</feature>
<name>A0A1X7AL30_9GAMM</name>
<feature type="transmembrane region" description="Helical" evidence="2">
    <location>
        <begin position="442"/>
        <end position="467"/>
    </location>
</feature>
<keyword evidence="2" id="KW-0812">Transmembrane</keyword>
<dbReference type="Proteomes" id="UP000196573">
    <property type="component" value="Unassembled WGS sequence"/>
</dbReference>
<feature type="region of interest" description="Disordered" evidence="1">
    <location>
        <begin position="42"/>
        <end position="65"/>
    </location>
</feature>
<feature type="transmembrane region" description="Helical" evidence="2">
    <location>
        <begin position="193"/>
        <end position="213"/>
    </location>
</feature>
<protein>
    <submittedName>
        <fullName evidence="3">Uncharacterized protein</fullName>
    </submittedName>
</protein>
<accession>A0A1X7AL30</accession>